<protein>
    <submittedName>
        <fullName evidence="1">YscG family type III secretion system chaperone</fullName>
    </submittedName>
</protein>
<name>A0ABT5NZS7_9PSED</name>
<dbReference type="NCBIfam" id="TIGR02508">
    <property type="entry name" value="type_III_yscG"/>
    <property type="match status" value="1"/>
</dbReference>
<dbReference type="EMBL" id="JAMDGY010000104">
    <property type="protein sequence ID" value="MDD0993701.1"/>
    <property type="molecule type" value="Genomic_DNA"/>
</dbReference>
<organism evidence="1 2">
    <name type="scientific">Pseudomonas fontis</name>
    <dbReference type="NCBI Taxonomy" id="2942633"/>
    <lineage>
        <taxon>Bacteria</taxon>
        <taxon>Pseudomonadati</taxon>
        <taxon>Pseudomonadota</taxon>
        <taxon>Gammaproteobacteria</taxon>
        <taxon>Pseudomonadales</taxon>
        <taxon>Pseudomonadaceae</taxon>
        <taxon>Pseudomonas</taxon>
    </lineage>
</organism>
<accession>A0ABT5NZS7</accession>
<evidence type="ECO:0000313" key="2">
    <source>
        <dbReference type="Proteomes" id="UP001148203"/>
    </source>
</evidence>
<proteinExistence type="predicted"/>
<dbReference type="RefSeq" id="WP_273912844.1">
    <property type="nucleotide sequence ID" value="NZ_JAMDGX010000071.1"/>
</dbReference>
<dbReference type="Gene3D" id="1.25.40.10">
    <property type="entry name" value="Tetratricopeptide repeat domain"/>
    <property type="match status" value="1"/>
</dbReference>
<dbReference type="Pfam" id="PF09477">
    <property type="entry name" value="Type_III_YscG"/>
    <property type="match status" value="1"/>
</dbReference>
<sequence length="112" mass="12352">MNASLTQLALVGIEHHLHTEALLIANWLEQVEQQGEAACLIRLCSLMGTGQCQEALHLGNKEGWPSLAPWLALCEWKLGLGTALDRRLTLLSQSEDPQIVQFALGMRQAVRP</sequence>
<gene>
    <name evidence="1" type="ORF">M5G11_24530</name>
</gene>
<evidence type="ECO:0000313" key="1">
    <source>
        <dbReference type="EMBL" id="MDD0993701.1"/>
    </source>
</evidence>
<keyword evidence="2" id="KW-1185">Reference proteome</keyword>
<comment type="caution">
    <text evidence="1">The sequence shown here is derived from an EMBL/GenBank/DDBJ whole genome shotgun (WGS) entry which is preliminary data.</text>
</comment>
<dbReference type="InterPro" id="IPR013348">
    <property type="entry name" value="T3SS_YscG_PscG"/>
</dbReference>
<dbReference type="Proteomes" id="UP001148203">
    <property type="component" value="Unassembled WGS sequence"/>
</dbReference>
<reference evidence="1 2" key="1">
    <citation type="submission" date="2022-05" db="EMBL/GenBank/DDBJ databases">
        <title>Novel Pseudomonas spp. Isolated from a Rainbow Trout Aquaculture Facility.</title>
        <authorList>
            <person name="Testerman T."/>
            <person name="Graf J."/>
        </authorList>
    </citation>
    <scope>NUCLEOTIDE SEQUENCE [LARGE SCALE GENOMIC DNA]</scope>
    <source>
        <strain evidence="1 2">ID681</strain>
    </source>
</reference>
<dbReference type="InterPro" id="IPR011990">
    <property type="entry name" value="TPR-like_helical_dom_sf"/>
</dbReference>